<evidence type="ECO:0000256" key="6">
    <source>
        <dbReference type="ARBA" id="ARBA00023136"/>
    </source>
</evidence>
<feature type="transmembrane region" description="Helical" evidence="7">
    <location>
        <begin position="240"/>
        <end position="258"/>
    </location>
</feature>
<comment type="similarity">
    <text evidence="2">Belongs to the ABC-4 integral membrane protein family. LolC/E subfamily.</text>
</comment>
<dbReference type="PANTHER" id="PTHR30489:SF0">
    <property type="entry name" value="LIPOPROTEIN-RELEASING SYSTEM TRANSMEMBRANE PROTEIN LOLE"/>
    <property type="match status" value="1"/>
</dbReference>
<name>A0A5C7S8L4_THASP</name>
<gene>
    <name evidence="9" type="ORF">E6Q80_19475</name>
</gene>
<keyword evidence="5 7" id="KW-1133">Transmembrane helix</keyword>
<proteinExistence type="inferred from homology"/>
<dbReference type="GO" id="GO:0098797">
    <property type="term" value="C:plasma membrane protein complex"/>
    <property type="evidence" value="ECO:0007669"/>
    <property type="project" value="TreeGrafter"/>
</dbReference>
<dbReference type="Pfam" id="PF02687">
    <property type="entry name" value="FtsX"/>
    <property type="match status" value="1"/>
</dbReference>
<sequence>MKPWIERQRHLIDFTAQSLARRKGKSLGLLFVYTLLVFVLASVALYTHALRNEATRVLAGAPEIVLQRLIAGRHDLVPPGYIERIGRIRGVQKIEGRLWGYYYDSVLKANYTFMVPADREIVPGEIVVGPALERTRGLSAGNGISFRAYSGELHTFIVAAVLAHESELVSADLVLMNEADFRRFFAYPDGHYTDIALWVANPLEVRNVGVKLLGALPDSRPILREEVLRTYASIFDWREGMMLALLSAAILAFGIFAWEKAAGLSAEEKREIGILKAIGWETGDVIAMKFWEGFLVSLFAFLVGYVAAYVHVFHFEFTLFAPVLEGWAVLYPSFALTPQIDGLQVATLFVFTVLPYTAATLVPIWRAATTDPDTVMRS</sequence>
<feature type="transmembrane region" description="Helical" evidence="7">
    <location>
        <begin position="346"/>
        <end position="368"/>
    </location>
</feature>
<evidence type="ECO:0000256" key="3">
    <source>
        <dbReference type="ARBA" id="ARBA00022475"/>
    </source>
</evidence>
<dbReference type="RefSeq" id="WP_276661422.1">
    <property type="nucleotide sequence ID" value="NZ_SSFD01000328.1"/>
</dbReference>
<keyword evidence="4 7" id="KW-0812">Transmembrane</keyword>
<feature type="domain" description="ABC3 transporter permease C-terminal" evidence="8">
    <location>
        <begin position="266"/>
        <end position="372"/>
    </location>
</feature>
<feature type="transmembrane region" description="Helical" evidence="7">
    <location>
        <begin position="27"/>
        <end position="46"/>
    </location>
</feature>
<dbReference type="AlphaFoldDB" id="A0A5C7S8L4"/>
<dbReference type="PANTHER" id="PTHR30489">
    <property type="entry name" value="LIPOPROTEIN-RELEASING SYSTEM TRANSMEMBRANE PROTEIN LOLE"/>
    <property type="match status" value="1"/>
</dbReference>
<dbReference type="InterPro" id="IPR003838">
    <property type="entry name" value="ABC3_permease_C"/>
</dbReference>
<evidence type="ECO:0000256" key="2">
    <source>
        <dbReference type="ARBA" id="ARBA00005236"/>
    </source>
</evidence>
<dbReference type="InterPro" id="IPR051447">
    <property type="entry name" value="Lipoprotein-release_system"/>
</dbReference>
<evidence type="ECO:0000256" key="1">
    <source>
        <dbReference type="ARBA" id="ARBA00004651"/>
    </source>
</evidence>
<comment type="subcellular location">
    <subcellularLocation>
        <location evidence="1">Cell membrane</location>
        <topology evidence="1">Multi-pass membrane protein</topology>
    </subcellularLocation>
</comment>
<comment type="caution">
    <text evidence="9">The sequence shown here is derived from an EMBL/GenBank/DDBJ whole genome shotgun (WGS) entry which is preliminary data.</text>
</comment>
<evidence type="ECO:0000313" key="9">
    <source>
        <dbReference type="EMBL" id="TXH79957.1"/>
    </source>
</evidence>
<dbReference type="EMBL" id="SSFD01000328">
    <property type="protein sequence ID" value="TXH79957.1"/>
    <property type="molecule type" value="Genomic_DNA"/>
</dbReference>
<keyword evidence="3" id="KW-1003">Cell membrane</keyword>
<feature type="transmembrane region" description="Helical" evidence="7">
    <location>
        <begin position="290"/>
        <end position="310"/>
    </location>
</feature>
<accession>A0A5C7S8L4</accession>
<evidence type="ECO:0000256" key="5">
    <source>
        <dbReference type="ARBA" id="ARBA00022989"/>
    </source>
</evidence>
<evidence type="ECO:0000259" key="8">
    <source>
        <dbReference type="Pfam" id="PF02687"/>
    </source>
</evidence>
<keyword evidence="6 7" id="KW-0472">Membrane</keyword>
<reference evidence="9 10" key="1">
    <citation type="submission" date="2018-09" db="EMBL/GenBank/DDBJ databases">
        <title>Metagenome Assembled Genomes from an Advanced Water Purification Facility.</title>
        <authorList>
            <person name="Stamps B.W."/>
            <person name="Spear J.R."/>
        </authorList>
    </citation>
    <scope>NUCLEOTIDE SEQUENCE [LARGE SCALE GENOMIC DNA]</scope>
    <source>
        <strain evidence="9">Bin_27_1</strain>
    </source>
</reference>
<dbReference type="Proteomes" id="UP000321192">
    <property type="component" value="Unassembled WGS sequence"/>
</dbReference>
<evidence type="ECO:0000256" key="7">
    <source>
        <dbReference type="SAM" id="Phobius"/>
    </source>
</evidence>
<organism evidence="9 10">
    <name type="scientific">Thauera aminoaromatica</name>
    <dbReference type="NCBI Taxonomy" id="164330"/>
    <lineage>
        <taxon>Bacteria</taxon>
        <taxon>Pseudomonadati</taxon>
        <taxon>Pseudomonadota</taxon>
        <taxon>Betaproteobacteria</taxon>
        <taxon>Rhodocyclales</taxon>
        <taxon>Zoogloeaceae</taxon>
        <taxon>Thauera</taxon>
    </lineage>
</organism>
<evidence type="ECO:0000313" key="10">
    <source>
        <dbReference type="Proteomes" id="UP000321192"/>
    </source>
</evidence>
<evidence type="ECO:0000256" key="4">
    <source>
        <dbReference type="ARBA" id="ARBA00022692"/>
    </source>
</evidence>
<protein>
    <submittedName>
        <fullName evidence="9">FtsX-like permease family protein</fullName>
    </submittedName>
</protein>
<dbReference type="GO" id="GO:0044874">
    <property type="term" value="P:lipoprotein localization to outer membrane"/>
    <property type="evidence" value="ECO:0007669"/>
    <property type="project" value="TreeGrafter"/>
</dbReference>